<evidence type="ECO:0000313" key="2">
    <source>
        <dbReference type="Proteomes" id="UP000521922"/>
    </source>
</evidence>
<name>A0A7Y9DQF7_9ACTN</name>
<dbReference type="EMBL" id="JACCBB010000001">
    <property type="protein sequence ID" value="NYD24927.1"/>
    <property type="molecule type" value="Genomic_DNA"/>
</dbReference>
<organism evidence="1 2">
    <name type="scientific">Kineococcus aurantiacus</name>
    <dbReference type="NCBI Taxonomy" id="37633"/>
    <lineage>
        <taxon>Bacteria</taxon>
        <taxon>Bacillati</taxon>
        <taxon>Actinomycetota</taxon>
        <taxon>Actinomycetes</taxon>
        <taxon>Kineosporiales</taxon>
        <taxon>Kineosporiaceae</taxon>
        <taxon>Kineococcus</taxon>
    </lineage>
</organism>
<evidence type="ECO:0000313" key="1">
    <source>
        <dbReference type="EMBL" id="NYD24927.1"/>
    </source>
</evidence>
<dbReference type="InterPro" id="IPR002495">
    <property type="entry name" value="Glyco_trans_8"/>
</dbReference>
<reference evidence="1 2" key="1">
    <citation type="submission" date="2020-07" db="EMBL/GenBank/DDBJ databases">
        <title>Sequencing the genomes of 1000 actinobacteria strains.</title>
        <authorList>
            <person name="Klenk H.-P."/>
        </authorList>
    </citation>
    <scope>NUCLEOTIDE SEQUENCE [LARGE SCALE GENOMIC DNA]</scope>
    <source>
        <strain evidence="1 2">DSM 7487</strain>
    </source>
</reference>
<accession>A0A7Y9DQF7</accession>
<dbReference type="Proteomes" id="UP000521922">
    <property type="component" value="Unassembled WGS sequence"/>
</dbReference>
<dbReference type="PANTHER" id="PTHR11183">
    <property type="entry name" value="GLYCOGENIN SUBFAMILY MEMBER"/>
    <property type="match status" value="1"/>
</dbReference>
<dbReference type="SUPFAM" id="SSF53448">
    <property type="entry name" value="Nucleotide-diphospho-sugar transferases"/>
    <property type="match status" value="1"/>
</dbReference>
<dbReference type="Gene3D" id="3.90.550.10">
    <property type="entry name" value="Spore Coat Polysaccharide Biosynthesis Protein SpsA, Chain A"/>
    <property type="match status" value="1"/>
</dbReference>
<proteinExistence type="predicted"/>
<dbReference type="CDD" id="cd02537">
    <property type="entry name" value="GT8_Glycogenin"/>
    <property type="match status" value="1"/>
</dbReference>
<dbReference type="InterPro" id="IPR050587">
    <property type="entry name" value="GNT1/Glycosyltrans_8"/>
</dbReference>
<dbReference type="GO" id="GO:0016757">
    <property type="term" value="F:glycosyltransferase activity"/>
    <property type="evidence" value="ECO:0007669"/>
    <property type="project" value="InterPro"/>
</dbReference>
<dbReference type="AlphaFoldDB" id="A0A7Y9DQF7"/>
<gene>
    <name evidence="1" type="ORF">BJ968_004467</name>
</gene>
<keyword evidence="2" id="KW-1185">Reference proteome</keyword>
<dbReference type="RefSeq" id="WP_179755639.1">
    <property type="nucleotide sequence ID" value="NZ_BAAAGN010000015.1"/>
</dbReference>
<comment type="caution">
    <text evidence="1">The sequence shown here is derived from an EMBL/GenBank/DDBJ whole genome shotgun (WGS) entry which is preliminary data.</text>
</comment>
<keyword evidence="1" id="KW-0808">Transferase</keyword>
<dbReference type="Pfam" id="PF01501">
    <property type="entry name" value="Glyco_transf_8"/>
    <property type="match status" value="1"/>
</dbReference>
<dbReference type="InterPro" id="IPR029044">
    <property type="entry name" value="Nucleotide-diphossugar_trans"/>
</dbReference>
<sequence length="278" mass="31841">MKAWATLLTQPDYLVGVRVLNASLRRSGTSYPLVVMVTPDIDASDRQALLDEGCLVREVPTLRPDSRLEARYANARFAEVWSKLGSWGLTEFERLVVLDADMLVVANMDELFSLELPDGGLAACHACRCNPNRIPSYPASWKPENCFYTHCRGIDHTEEPDVVDNYFNGGFLVVEPDRAVFETMIARLEGLTDLARYQFAEQDFLNEFFHGRWRPVPYVYNALKTLPHQHPALWDAARVKNIHYIIDKPWEGRTEPGSRYHDLHEMWWAVAEQDVLSS</sequence>
<protein>
    <submittedName>
        <fullName evidence="1">Alpha-N-acetylglucosamine transferase</fullName>
    </submittedName>
</protein>